<evidence type="ECO:0000313" key="4">
    <source>
        <dbReference type="EMBL" id="MDW5593822.1"/>
    </source>
</evidence>
<feature type="domain" description="DUF6531" evidence="3">
    <location>
        <begin position="291"/>
        <end position="349"/>
    </location>
</feature>
<sequence length="1153" mass="125747">MSTIAFAVVGLSLCGAAPSVAKLPLETAKPQLRTAPPNLAGDEVVSLRTASSRTYRTSRGTLVTRVTATAPGTASPGAAALSALSSGPAVDCYIVSGAGANDPHCAEGVLKVGSDSASEYRSLLRFDLSSIPAQSQFVDATMGLSAASCSTLTPPTALVVQRVTTGWAESASQGPSWNSADVVASSPWRTPGGDFEGIAIPRSTAGSSSCFESWFFPARLAQAWAEGAPNLGVIVRAASPTGREVLQFGSSRSTDPTRRPILDVEYRPRTGDLEPYTYDRRELTERTTLSVNVANGNLLVQERDVEFFDTDVDYPIDRTYNNLAHQLDQLGTTDLGAGWNQSFDRRVTLPATFGASRTTVSGPTGELFAYTYDGDSTFDQIGDIRPQLLYGVDYLRLFDPETNTTVEFNPANYSVRGLVDARDNAISFTKTSSGPITAISDPLGRGTTFSVAGTRLSSMRDPSGGIHRYAYTSGYLTSYTHPLAGTTRYAYADTARNLTSVTLPDGSETRMTYDAQQRVTTITRITDPVAGTGEVTRYAYAPGVTTVTDPDGRERRFSYDGRSRVTNASDGAEPPALAVSGPLAEARGETLPPGETTLEFGASDARAGIAQFRIAVDGEETEELERDCTDGCPETTDGDWTMDTDDWEPGPHTVTVLTTDGTGSTTSQSFIVNVPAQPEDGDGTHPGDGVEPEPEGEISPEECEDYYEPGSIYCVEPPSTPPAVDPDARAAASRLASDHIYGISQDGALGFPLFPRFRELKVRRVRRILPYNLMERETPVPPATVGPRKFRDAIAGFRAFYESAIDNNLDIMVSFQFRIRKVTDSSGNYLTHCPWEPAPTDPDPRPIVIGYENSGPPRDPRADPSVRPRYDPAYDKDCDGFIPDTEGRDSNFNYLPAFGNYRDNLRSFKKQFPRVKTFSAWNEPNFKFQPTRAGRAGAKRAARFTFWLSKHICDQGRSCKVVAGDLAGGEGTKWRKYVATYAREVVRLFKAPGARGGPVPLDWAIHPYGDVMREYPDKDMRRTATSQFIDLVPASRRIWISESGSRVDTGGNRRHRRNSEESQRREVHYLLEKLAKSRNSIARIYYYSLCGPETFSDGLRTHDTGLLGLFPRLSSQPLGACYIPDEPGQDTRGQAKRMAYNVFKTYANLNEFG</sequence>
<protein>
    <submittedName>
        <fullName evidence="4">DNRLRE domain-containing protein</fullName>
    </submittedName>
</protein>
<evidence type="ECO:0000313" key="5">
    <source>
        <dbReference type="Proteomes" id="UP001284601"/>
    </source>
</evidence>
<evidence type="ECO:0000256" key="1">
    <source>
        <dbReference type="SAM" id="MobiDB-lite"/>
    </source>
</evidence>
<feature type="region of interest" description="Disordered" evidence="1">
    <location>
        <begin position="620"/>
        <end position="649"/>
    </location>
</feature>
<dbReference type="EMBL" id="JAWSTH010000009">
    <property type="protein sequence ID" value="MDW5593822.1"/>
    <property type="molecule type" value="Genomic_DNA"/>
</dbReference>
<dbReference type="Pfam" id="PF20148">
    <property type="entry name" value="DUF6531"/>
    <property type="match status" value="1"/>
</dbReference>
<accession>A0ABU4HKI3</accession>
<name>A0ABU4HKI3_9ACTN</name>
<dbReference type="Gene3D" id="3.20.20.80">
    <property type="entry name" value="Glycosidases"/>
    <property type="match status" value="1"/>
</dbReference>
<dbReference type="InterPro" id="IPR045351">
    <property type="entry name" value="DUF6531"/>
</dbReference>
<dbReference type="RefSeq" id="WP_318596081.1">
    <property type="nucleotide sequence ID" value="NZ_JAWSTH010000009.1"/>
</dbReference>
<proteinExistence type="predicted"/>
<dbReference type="Gene3D" id="2.180.10.10">
    <property type="entry name" value="RHS repeat-associated core"/>
    <property type="match status" value="1"/>
</dbReference>
<feature type="chain" id="PRO_5046865730" evidence="2">
    <location>
        <begin position="22"/>
        <end position="1153"/>
    </location>
</feature>
<evidence type="ECO:0000259" key="3">
    <source>
        <dbReference type="Pfam" id="PF20148"/>
    </source>
</evidence>
<keyword evidence="5" id="KW-1185">Reference proteome</keyword>
<organism evidence="4 5">
    <name type="scientific">Conexibacter stalactiti</name>
    <dbReference type="NCBI Taxonomy" id="1940611"/>
    <lineage>
        <taxon>Bacteria</taxon>
        <taxon>Bacillati</taxon>
        <taxon>Actinomycetota</taxon>
        <taxon>Thermoleophilia</taxon>
        <taxon>Solirubrobacterales</taxon>
        <taxon>Conexibacteraceae</taxon>
        <taxon>Conexibacter</taxon>
    </lineage>
</organism>
<dbReference type="NCBIfam" id="TIGR01643">
    <property type="entry name" value="YD_repeat_2x"/>
    <property type="match status" value="2"/>
</dbReference>
<dbReference type="Proteomes" id="UP001284601">
    <property type="component" value="Unassembled WGS sequence"/>
</dbReference>
<gene>
    <name evidence="4" type="ORF">R7226_05725</name>
</gene>
<dbReference type="InterPro" id="IPR017868">
    <property type="entry name" value="Filamin/ABP280_repeat-like"/>
</dbReference>
<reference evidence="5" key="1">
    <citation type="submission" date="2023-07" db="EMBL/GenBank/DDBJ databases">
        <title>Conexibacter stalactiti sp. nov., isolated from stalactites in a lava cave and emended description of the genus Conexibacter.</title>
        <authorList>
            <person name="Lee S.D."/>
        </authorList>
    </citation>
    <scope>NUCLEOTIDE SEQUENCE [LARGE SCALE GENOMIC DNA]</scope>
    <source>
        <strain evidence="5">KCTC 39840</strain>
    </source>
</reference>
<evidence type="ECO:0000256" key="2">
    <source>
        <dbReference type="SAM" id="SignalP"/>
    </source>
</evidence>
<dbReference type="InterPro" id="IPR031325">
    <property type="entry name" value="RHS_repeat"/>
</dbReference>
<feature type="signal peptide" evidence="2">
    <location>
        <begin position="1"/>
        <end position="21"/>
    </location>
</feature>
<feature type="region of interest" description="Disordered" evidence="1">
    <location>
        <begin position="676"/>
        <end position="699"/>
    </location>
</feature>
<feature type="compositionally biased region" description="Acidic residues" evidence="1">
    <location>
        <begin position="690"/>
        <end position="699"/>
    </location>
</feature>
<dbReference type="NCBIfam" id="NF033679">
    <property type="entry name" value="DNRLRE_dom"/>
    <property type="match status" value="1"/>
</dbReference>
<keyword evidence="2" id="KW-0732">Signal</keyword>
<dbReference type="InterPro" id="IPR006530">
    <property type="entry name" value="YD"/>
</dbReference>
<dbReference type="PROSITE" id="PS50194">
    <property type="entry name" value="FILAMIN_REPEAT"/>
    <property type="match status" value="1"/>
</dbReference>
<dbReference type="SUPFAM" id="SSF51445">
    <property type="entry name" value="(Trans)glycosidases"/>
    <property type="match status" value="1"/>
</dbReference>
<comment type="caution">
    <text evidence="4">The sequence shown here is derived from an EMBL/GenBank/DDBJ whole genome shotgun (WGS) entry which is preliminary data.</text>
</comment>
<feature type="compositionally biased region" description="Acidic residues" evidence="1">
    <location>
        <begin position="636"/>
        <end position="648"/>
    </location>
</feature>
<dbReference type="InterPro" id="IPR017853">
    <property type="entry name" value="GH"/>
</dbReference>
<dbReference type="Pfam" id="PF05593">
    <property type="entry name" value="RHS_repeat"/>
    <property type="match status" value="2"/>
</dbReference>